<dbReference type="OrthoDB" id="265974at2"/>
<accession>A0A6A7WDG5</accession>
<name>A0A6A7WDG5_9BACT</name>
<gene>
    <name evidence="2" type="ORF">F7D20_11335</name>
</gene>
<evidence type="ECO:0000259" key="1">
    <source>
        <dbReference type="Pfam" id="PF16227"/>
    </source>
</evidence>
<organism evidence="2 3">
    <name type="scientific">Segatella copri</name>
    <dbReference type="NCBI Taxonomy" id="165179"/>
    <lineage>
        <taxon>Bacteria</taxon>
        <taxon>Pseudomonadati</taxon>
        <taxon>Bacteroidota</taxon>
        <taxon>Bacteroidia</taxon>
        <taxon>Bacteroidales</taxon>
        <taxon>Prevotellaceae</taxon>
        <taxon>Segatella</taxon>
    </lineage>
</organism>
<dbReference type="InterPro" id="IPR032616">
    <property type="entry name" value="DUF4886"/>
</dbReference>
<dbReference type="AlphaFoldDB" id="A0A6A7WDG5"/>
<dbReference type="EMBL" id="VZAD01000085">
    <property type="protein sequence ID" value="MQP12533.1"/>
    <property type="molecule type" value="Genomic_DNA"/>
</dbReference>
<keyword evidence="3" id="KW-1185">Reference proteome</keyword>
<dbReference type="SUPFAM" id="SSF52266">
    <property type="entry name" value="SGNH hydrolase"/>
    <property type="match status" value="1"/>
</dbReference>
<sequence>MKNIWLILTFLLAWAFPKVHAENTVKILAIGNSFSEDAIEQNLHELADAEGIQTIVANLYIPGCSLERHIQCVKGDLKAYRYRKTGIDGKMVETPNKQVSEALSEEDWDYVSVQQASHFSGVYYTYQPYLNELIAYVKQKAPKAKIIFHQTWAYAQTSNHDGFRKYGNSQATMFSSILGAAKQALKDAPIDILVPAGTAIQNARTSSLGDNLNRDGYHLQLVYGRYTAACTWFEAIFKKSVVGNSYAPEGITQQQKSIAQKAAHAAVKHPFVITQIK</sequence>
<feature type="domain" description="DUF4886" evidence="1">
    <location>
        <begin position="26"/>
        <end position="266"/>
    </location>
</feature>
<reference evidence="2 3" key="1">
    <citation type="submission" date="2019-09" db="EMBL/GenBank/DDBJ databases">
        <title>Distinct polysaccharide growth profiles of human intestinal Prevotella copri isolates.</title>
        <authorList>
            <person name="Fehlner-Peach H."/>
            <person name="Magnabosco C."/>
            <person name="Raghavan V."/>
            <person name="Scher J.U."/>
            <person name="Tett A."/>
            <person name="Cox L.M."/>
            <person name="Gottsegen C."/>
            <person name="Watters A."/>
            <person name="Wiltshire- Gordon J.D."/>
            <person name="Segata N."/>
            <person name="Bonneau R."/>
            <person name="Littman D.R."/>
        </authorList>
    </citation>
    <scope>NUCLEOTIDE SEQUENCE [LARGE SCALE GENOMIC DNA]</scope>
    <source>
        <strain evidence="3">iAQ1173</strain>
    </source>
</reference>
<dbReference type="Pfam" id="PF16227">
    <property type="entry name" value="DUF4886"/>
    <property type="match status" value="1"/>
</dbReference>
<evidence type="ECO:0000313" key="2">
    <source>
        <dbReference type="EMBL" id="MQP12533.1"/>
    </source>
</evidence>
<comment type="caution">
    <text evidence="2">The sequence shown here is derived from an EMBL/GenBank/DDBJ whole genome shotgun (WGS) entry which is preliminary data.</text>
</comment>
<proteinExistence type="predicted"/>
<dbReference type="GO" id="GO:0016788">
    <property type="term" value="F:hydrolase activity, acting on ester bonds"/>
    <property type="evidence" value="ECO:0007669"/>
    <property type="project" value="UniProtKB-ARBA"/>
</dbReference>
<dbReference type="Gene3D" id="3.40.50.1110">
    <property type="entry name" value="SGNH hydrolase"/>
    <property type="match status" value="1"/>
</dbReference>
<protein>
    <submittedName>
        <fullName evidence="2">DUF4886 domain-containing protein</fullName>
    </submittedName>
</protein>
<dbReference type="InterPro" id="IPR036514">
    <property type="entry name" value="SGNH_hydro_sf"/>
</dbReference>
<evidence type="ECO:0000313" key="3">
    <source>
        <dbReference type="Proteomes" id="UP000384372"/>
    </source>
</evidence>
<dbReference type="Proteomes" id="UP000384372">
    <property type="component" value="Unassembled WGS sequence"/>
</dbReference>